<dbReference type="InterPro" id="IPR009964">
    <property type="entry name" value="DUF1491"/>
</dbReference>
<reference evidence="2 3" key="1">
    <citation type="submission" date="2019-07" db="EMBL/GenBank/DDBJ databases">
        <title>Sphingomonas solaris sp. nov., isolated from a solar panel from Boston, Massachusetts.</title>
        <authorList>
            <person name="Tanner K."/>
            <person name="Pascual J."/>
            <person name="Mancuso C."/>
            <person name="Pereto J."/>
            <person name="Khalil A."/>
            <person name="Vilanova C."/>
        </authorList>
    </citation>
    <scope>NUCLEOTIDE SEQUENCE [LARGE SCALE GENOMIC DNA]</scope>
    <source>
        <strain evidence="2 3">R4DWN</strain>
    </source>
</reference>
<dbReference type="OrthoDB" id="9809136at2"/>
<accession>A0A558R3H9</accession>
<name>A0A558R3H9_9SPHN</name>
<comment type="caution">
    <text evidence="2">The sequence shown here is derived from an EMBL/GenBank/DDBJ whole genome shotgun (WGS) entry which is preliminary data.</text>
</comment>
<proteinExistence type="predicted"/>
<dbReference type="Pfam" id="PF07372">
    <property type="entry name" value="DUF1491"/>
    <property type="match status" value="1"/>
</dbReference>
<keyword evidence="3" id="KW-1185">Reference proteome</keyword>
<dbReference type="AlphaFoldDB" id="A0A558R3H9"/>
<keyword evidence="1" id="KW-0732">Signal</keyword>
<evidence type="ECO:0000313" key="2">
    <source>
        <dbReference type="EMBL" id="TVV73888.1"/>
    </source>
</evidence>
<feature type="chain" id="PRO_5021915541" evidence="1">
    <location>
        <begin position="21"/>
        <end position="114"/>
    </location>
</feature>
<dbReference type="Gene3D" id="3.40.1530.20">
    <property type="entry name" value="Protein of unknown function (DUF1491)"/>
    <property type="match status" value="1"/>
</dbReference>
<protein>
    <submittedName>
        <fullName evidence="2">DUF1491 family protein</fullName>
    </submittedName>
</protein>
<evidence type="ECO:0000256" key="1">
    <source>
        <dbReference type="SAM" id="SignalP"/>
    </source>
</evidence>
<dbReference type="EMBL" id="VNIM01000040">
    <property type="protein sequence ID" value="TVV73888.1"/>
    <property type="molecule type" value="Genomic_DNA"/>
</dbReference>
<dbReference type="Proteomes" id="UP000318681">
    <property type="component" value="Unassembled WGS sequence"/>
</dbReference>
<dbReference type="RefSeq" id="WP_145151486.1">
    <property type="nucleotide sequence ID" value="NZ_VNIM01000040.1"/>
</dbReference>
<organism evidence="2 3">
    <name type="scientific">Alterirhizorhabdus solaris</name>
    <dbReference type="NCBI Taxonomy" id="2529389"/>
    <lineage>
        <taxon>Bacteria</taxon>
        <taxon>Pseudomonadati</taxon>
        <taxon>Pseudomonadota</taxon>
        <taxon>Alphaproteobacteria</taxon>
        <taxon>Sphingomonadales</taxon>
        <taxon>Rhizorhabdaceae</taxon>
        <taxon>Alterirhizorhabdus</taxon>
    </lineage>
</organism>
<sequence>MTPRLAAGLLVSALVRAVEAAGGGAMVLAKGDATAGAILLVTATRGRTTGLYERTLGPDDAYGWTRAGPALPDDDPAVLADYLARRRRADPDQWIVELDHADPLAIAQGMIAGR</sequence>
<gene>
    <name evidence="2" type="ORF">FOY91_11040</name>
</gene>
<evidence type="ECO:0000313" key="3">
    <source>
        <dbReference type="Proteomes" id="UP000318681"/>
    </source>
</evidence>
<feature type="signal peptide" evidence="1">
    <location>
        <begin position="1"/>
        <end position="20"/>
    </location>
</feature>